<organism evidence="15 16">
    <name type="scientific">Lithohypha guttulata</name>
    <dbReference type="NCBI Taxonomy" id="1690604"/>
    <lineage>
        <taxon>Eukaryota</taxon>
        <taxon>Fungi</taxon>
        <taxon>Dikarya</taxon>
        <taxon>Ascomycota</taxon>
        <taxon>Pezizomycotina</taxon>
        <taxon>Eurotiomycetes</taxon>
        <taxon>Chaetothyriomycetidae</taxon>
        <taxon>Chaetothyriales</taxon>
        <taxon>Trichomeriaceae</taxon>
        <taxon>Lithohypha</taxon>
    </lineage>
</organism>
<dbReference type="CDD" id="cd04475">
    <property type="entry name" value="RPA1_DBD_B"/>
    <property type="match status" value="1"/>
</dbReference>
<dbReference type="SUPFAM" id="SSF50249">
    <property type="entry name" value="Nucleic acid-binding proteins"/>
    <property type="match status" value="4"/>
</dbReference>
<dbReference type="Proteomes" id="UP001345013">
    <property type="component" value="Unassembled WGS sequence"/>
</dbReference>
<comment type="subcellular location">
    <subcellularLocation>
        <location evidence="1 9">Nucleus</location>
    </subcellularLocation>
</comment>
<evidence type="ECO:0000256" key="7">
    <source>
        <dbReference type="ARBA" id="ARBA00023125"/>
    </source>
</evidence>
<keyword evidence="6 9" id="KW-0862">Zinc</keyword>
<evidence type="ECO:0000256" key="10">
    <source>
        <dbReference type="SAM" id="MobiDB-lite"/>
    </source>
</evidence>
<name>A0ABR0JVN9_9EURO</name>
<protein>
    <recommendedName>
        <fullName evidence="9">Replication protein A subunit</fullName>
    </recommendedName>
</protein>
<dbReference type="CDD" id="cd04476">
    <property type="entry name" value="RPA1_DBD_C"/>
    <property type="match status" value="1"/>
</dbReference>
<dbReference type="PANTHER" id="PTHR47165:SF4">
    <property type="entry name" value="OS03G0429900 PROTEIN"/>
    <property type="match status" value="1"/>
</dbReference>
<evidence type="ECO:0000313" key="16">
    <source>
        <dbReference type="Proteomes" id="UP001345013"/>
    </source>
</evidence>
<dbReference type="Pfam" id="PF16900">
    <property type="entry name" value="REPA_OB_2"/>
    <property type="match status" value="1"/>
</dbReference>
<keyword evidence="16" id="KW-1185">Reference proteome</keyword>
<comment type="similarity">
    <text evidence="2 9">Belongs to the replication factor A protein 1 family.</text>
</comment>
<dbReference type="InterPro" id="IPR012340">
    <property type="entry name" value="NA-bd_OB-fold"/>
</dbReference>
<dbReference type="Pfam" id="PF08646">
    <property type="entry name" value="Rep_fac-A_C"/>
    <property type="match status" value="1"/>
</dbReference>
<dbReference type="PANTHER" id="PTHR47165">
    <property type="entry name" value="OS03G0429900 PROTEIN"/>
    <property type="match status" value="1"/>
</dbReference>
<feature type="domain" description="OB" evidence="11">
    <location>
        <begin position="182"/>
        <end position="263"/>
    </location>
</feature>
<dbReference type="InterPro" id="IPR047192">
    <property type="entry name" value="Euk_RPA1_DBD_C"/>
</dbReference>
<evidence type="ECO:0000256" key="6">
    <source>
        <dbReference type="ARBA" id="ARBA00022833"/>
    </source>
</evidence>
<proteinExistence type="inferred from homology"/>
<feature type="compositionally biased region" description="Polar residues" evidence="10">
    <location>
        <begin position="133"/>
        <end position="142"/>
    </location>
</feature>
<evidence type="ECO:0000256" key="9">
    <source>
        <dbReference type="RuleBase" id="RU364130"/>
    </source>
</evidence>
<dbReference type="InterPro" id="IPR004365">
    <property type="entry name" value="NA-bd_OB_tRNA"/>
</dbReference>
<keyword evidence="7 9" id="KW-0238">DNA-binding</keyword>
<keyword evidence="5 9" id="KW-0863">Zinc-finger</keyword>
<sequence length="606" mass="68203">MDPSAATSAINVGSLQAIFQNTPGRVEQPVVQCVQIKPMQQSNGEATERYRVVFSDTKNYVQTMLATSINDEIHQDRLKKGVLARLINYQANNVKGKRILIVTSIQVLEQYGVHNTLGSPVVMDIKDEGATSTISSNNFYGNQPQQQQQQARSMPTHSKPPPSSAHANIYPIEALSPYSHKWTIKARCTNKSDIKTWHNRNGEGKLFSVNLLDDSGEIRATGFNDQCDQLYELFQEGSVFYISSPCRVQMAKKQFSNVNNDYELTFERDTVVEKAEVQDDVPQVRYNFTTISDLQSVDKDTTIDIVGILKDVGEVSQITSKTTSKPYDKRELTLVDNTGFSVRLTVWGKVASSFEVAPEQVVAFKGVKVSDFGGRSLSLLSSGSMSVNPDMQESHTLRGWYDSQGQNQNFATHANVQGTVMPGERRSDQIKTIAAVKEEQLGMSDQADFFNLKASIQYIKQDNFAYPACISEGCNKKVVELEPGQWRCERCDKTHDKPEYRYIMSVNVSDHTGQLWLSCFDEVGRMIMGMGADELMEYKEVDEKKVSDVFSDANCKTWNWKCLAKMDNFQDNQRIRYQVRSAAALDFVAESQKLIALIKQYDGMNM</sequence>
<feature type="region of interest" description="Disordered" evidence="10">
    <location>
        <begin position="133"/>
        <end position="167"/>
    </location>
</feature>
<evidence type="ECO:0000256" key="5">
    <source>
        <dbReference type="ARBA" id="ARBA00022771"/>
    </source>
</evidence>
<dbReference type="InterPro" id="IPR013955">
    <property type="entry name" value="Rep_factor-A_C"/>
</dbReference>
<evidence type="ECO:0000259" key="14">
    <source>
        <dbReference type="Pfam" id="PF16900"/>
    </source>
</evidence>
<evidence type="ECO:0000259" key="13">
    <source>
        <dbReference type="Pfam" id="PF08646"/>
    </source>
</evidence>
<comment type="subunit">
    <text evidence="9">Component of the heterotrimeric canonical replication protein A complex (RPA).</text>
</comment>
<evidence type="ECO:0000256" key="4">
    <source>
        <dbReference type="ARBA" id="ARBA00022723"/>
    </source>
</evidence>
<gene>
    <name evidence="15" type="primary">RFA1</name>
    <name evidence="15" type="ORF">LTR24_009879</name>
</gene>
<keyword evidence="3 9" id="KW-0235">DNA replication</keyword>
<dbReference type="InterPro" id="IPR004591">
    <property type="entry name" value="Rfa1"/>
</dbReference>
<evidence type="ECO:0000259" key="11">
    <source>
        <dbReference type="Pfam" id="PF01336"/>
    </source>
</evidence>
<reference evidence="15 16" key="1">
    <citation type="submission" date="2023-08" db="EMBL/GenBank/DDBJ databases">
        <title>Black Yeasts Isolated from many extreme environments.</title>
        <authorList>
            <person name="Coleine C."/>
            <person name="Stajich J.E."/>
            <person name="Selbmann L."/>
        </authorList>
    </citation>
    <scope>NUCLEOTIDE SEQUENCE [LARGE SCALE GENOMIC DNA]</scope>
    <source>
        <strain evidence="15 16">CCFEE 5885</strain>
    </source>
</reference>
<comment type="function">
    <text evidence="9">As part of the replication protein A (RPA/RP-A), a single-stranded DNA-binding heterotrimeric complex, may play an essential role in DNA replication, recombination and repair. Binds and stabilizes single-stranded DNA intermediates, preventing complementary DNA reannealing and recruiting different proteins involved in DNA metabolism.</text>
</comment>
<evidence type="ECO:0000256" key="3">
    <source>
        <dbReference type="ARBA" id="ARBA00022705"/>
    </source>
</evidence>
<evidence type="ECO:0000256" key="1">
    <source>
        <dbReference type="ARBA" id="ARBA00004123"/>
    </source>
</evidence>
<feature type="domain" description="Replication factor A C-terminal" evidence="13">
    <location>
        <begin position="449"/>
        <end position="594"/>
    </location>
</feature>
<dbReference type="Pfam" id="PF04057">
    <property type="entry name" value="Rep-A_N"/>
    <property type="match status" value="1"/>
</dbReference>
<evidence type="ECO:0000313" key="15">
    <source>
        <dbReference type="EMBL" id="KAK5075788.1"/>
    </source>
</evidence>
<dbReference type="NCBIfam" id="TIGR00617">
    <property type="entry name" value="rpa1"/>
    <property type="match status" value="1"/>
</dbReference>
<comment type="caution">
    <text evidence="15">The sequence shown here is derived from an EMBL/GenBank/DDBJ whole genome shotgun (WGS) entry which is preliminary data.</text>
</comment>
<evidence type="ECO:0000256" key="8">
    <source>
        <dbReference type="ARBA" id="ARBA00023242"/>
    </source>
</evidence>
<keyword evidence="8 9" id="KW-0539">Nucleus</keyword>
<feature type="domain" description="Replication factor-A protein 1 N-terminal" evidence="12">
    <location>
        <begin position="13"/>
        <end position="109"/>
    </location>
</feature>
<dbReference type="CDD" id="cd04477">
    <property type="entry name" value="RPA1N"/>
    <property type="match status" value="1"/>
</dbReference>
<dbReference type="Gene3D" id="2.40.50.140">
    <property type="entry name" value="Nucleic acid-binding proteins"/>
    <property type="match status" value="4"/>
</dbReference>
<dbReference type="InterPro" id="IPR007199">
    <property type="entry name" value="Rep_factor-A_N"/>
</dbReference>
<dbReference type="CDD" id="cd04474">
    <property type="entry name" value="RPA1_DBD_A"/>
    <property type="match status" value="1"/>
</dbReference>
<evidence type="ECO:0000256" key="2">
    <source>
        <dbReference type="ARBA" id="ARBA00005690"/>
    </source>
</evidence>
<dbReference type="Pfam" id="PF01336">
    <property type="entry name" value="tRNA_anti-codon"/>
    <property type="match status" value="1"/>
</dbReference>
<evidence type="ECO:0000259" key="12">
    <source>
        <dbReference type="Pfam" id="PF04057"/>
    </source>
</evidence>
<keyword evidence="4 9" id="KW-0479">Metal-binding</keyword>
<accession>A0ABR0JVN9</accession>
<feature type="domain" description="Replication protein A OB" evidence="14">
    <location>
        <begin position="291"/>
        <end position="388"/>
    </location>
</feature>
<dbReference type="InterPro" id="IPR031657">
    <property type="entry name" value="REPA_OB_2"/>
</dbReference>
<dbReference type="EMBL" id="JAVRRG010000246">
    <property type="protein sequence ID" value="KAK5075788.1"/>
    <property type="molecule type" value="Genomic_DNA"/>
</dbReference>